<dbReference type="Proteomes" id="UP000318331">
    <property type="component" value="Unassembled WGS sequence"/>
</dbReference>
<sequence>MTAPHFRHTLVGWIDPEQLYAAFYGDNPYSFWLDTGGNASAGVSYLGEGERLLWSDSEGVVRLGTVSADATGEGAAGIRDALLLPGTFLAELATRVPAPVEASGSAENPSFDLGWVGWIGYEEGVAELGLPTQPELSAIPASALLEVGVVVACDHASRQITLVARDEVKRDAWLRRYGDLYTRMVNGDEQMAVSRILPVPTASPLPSWRHSDSDYRALITTCQEQIRRGNAYQLCLTNRVTVGLSPPPFPLYQRLRASSPTHHGGLIRVGECSLVSATPEQFLAVTPRGVVRTAPIKGTRPRAESVGDDAATILELRGNAKERAENVMIVDLMRNDIQRVADIGSVQVTTLHRVETYAHVHQLVSTVEARLRRGMTAVDALRACFPAGSMTGAPKLSAMQILHSVEGGPRGIYAGVWGYLSDNGTTDLAMVIRSIMLDGNVATIGTGGGITIDSVIEAELAEIKIKAAAPLQALLGP</sequence>
<name>A0A543HSE9_9MICO</name>
<accession>A0A543HSE9</accession>
<dbReference type="Pfam" id="PF00425">
    <property type="entry name" value="Chorismate_bind"/>
    <property type="match status" value="1"/>
</dbReference>
<evidence type="ECO:0000313" key="4">
    <source>
        <dbReference type="Proteomes" id="UP000318331"/>
    </source>
</evidence>
<dbReference type="Gene3D" id="3.60.120.10">
    <property type="entry name" value="Anthranilate synthase"/>
    <property type="match status" value="1"/>
</dbReference>
<evidence type="ECO:0000313" key="3">
    <source>
        <dbReference type="EMBL" id="TQM61250.1"/>
    </source>
</evidence>
<dbReference type="GO" id="GO:0000162">
    <property type="term" value="P:L-tryptophan biosynthetic process"/>
    <property type="evidence" value="ECO:0007669"/>
    <property type="project" value="TreeGrafter"/>
</dbReference>
<organism evidence="3 4">
    <name type="scientific">Klugiella xanthotipulae</name>
    <dbReference type="NCBI Taxonomy" id="244735"/>
    <lineage>
        <taxon>Bacteria</taxon>
        <taxon>Bacillati</taxon>
        <taxon>Actinomycetota</taxon>
        <taxon>Actinomycetes</taxon>
        <taxon>Micrococcales</taxon>
        <taxon>Microbacteriaceae</taxon>
        <taxon>Klugiella</taxon>
    </lineage>
</organism>
<dbReference type="InterPro" id="IPR006805">
    <property type="entry name" value="Anth_synth_I_N"/>
</dbReference>
<dbReference type="PANTHER" id="PTHR11236:SF18">
    <property type="entry name" value="AMINODEOXYCHORISMATE SYNTHASE"/>
    <property type="match status" value="1"/>
</dbReference>
<protein>
    <submittedName>
        <fullName evidence="3">Anthranilate synthase component 1</fullName>
    </submittedName>
</protein>
<dbReference type="InterPro" id="IPR015890">
    <property type="entry name" value="Chorismate_C"/>
</dbReference>
<dbReference type="Pfam" id="PF04715">
    <property type="entry name" value="Anth_synt_I_N"/>
    <property type="match status" value="1"/>
</dbReference>
<keyword evidence="4" id="KW-1185">Reference proteome</keyword>
<dbReference type="PANTHER" id="PTHR11236">
    <property type="entry name" value="AMINOBENZOATE/ANTHRANILATE SYNTHASE"/>
    <property type="match status" value="1"/>
</dbReference>
<dbReference type="PRINTS" id="PR00095">
    <property type="entry name" value="ANTSNTHASEI"/>
</dbReference>
<proteinExistence type="predicted"/>
<dbReference type="RefSeq" id="WP_211344811.1">
    <property type="nucleotide sequence ID" value="NZ_BAAAYS010000004.1"/>
</dbReference>
<evidence type="ECO:0000259" key="2">
    <source>
        <dbReference type="Pfam" id="PF04715"/>
    </source>
</evidence>
<evidence type="ECO:0000259" key="1">
    <source>
        <dbReference type="Pfam" id="PF00425"/>
    </source>
</evidence>
<dbReference type="AlphaFoldDB" id="A0A543HSE9"/>
<feature type="domain" description="Chorismate-utilising enzyme C-terminal" evidence="1">
    <location>
        <begin position="212"/>
        <end position="466"/>
    </location>
</feature>
<dbReference type="SUPFAM" id="SSF56322">
    <property type="entry name" value="ADC synthase"/>
    <property type="match status" value="1"/>
</dbReference>
<dbReference type="InterPro" id="IPR005801">
    <property type="entry name" value="ADC_synthase"/>
</dbReference>
<feature type="domain" description="Anthranilate synthase component I N-terminal" evidence="2">
    <location>
        <begin position="13"/>
        <end position="162"/>
    </location>
</feature>
<dbReference type="GO" id="GO:0008153">
    <property type="term" value="P:4-aminobenzoate biosynthetic process"/>
    <property type="evidence" value="ECO:0007669"/>
    <property type="project" value="TreeGrafter"/>
</dbReference>
<dbReference type="GO" id="GO:0046820">
    <property type="term" value="F:4-amino-4-deoxychorismate synthase activity"/>
    <property type="evidence" value="ECO:0007669"/>
    <property type="project" value="TreeGrafter"/>
</dbReference>
<gene>
    <name evidence="3" type="ORF">FB466_2192</name>
</gene>
<comment type="caution">
    <text evidence="3">The sequence shown here is derived from an EMBL/GenBank/DDBJ whole genome shotgun (WGS) entry which is preliminary data.</text>
</comment>
<dbReference type="InterPro" id="IPR019999">
    <property type="entry name" value="Anth_synth_I-like"/>
</dbReference>
<dbReference type="EMBL" id="VFPN01000003">
    <property type="protein sequence ID" value="TQM61250.1"/>
    <property type="molecule type" value="Genomic_DNA"/>
</dbReference>
<reference evidence="3 4" key="1">
    <citation type="submission" date="2019-06" db="EMBL/GenBank/DDBJ databases">
        <title>Sequencing the genomes of 1000 actinobacteria strains.</title>
        <authorList>
            <person name="Klenk H.-P."/>
        </authorList>
    </citation>
    <scope>NUCLEOTIDE SEQUENCE [LARGE SCALE GENOMIC DNA]</scope>
    <source>
        <strain evidence="3 4">DSM 18031</strain>
    </source>
</reference>
<dbReference type="GO" id="GO:0005737">
    <property type="term" value="C:cytoplasm"/>
    <property type="evidence" value="ECO:0007669"/>
    <property type="project" value="TreeGrafter"/>
</dbReference>